<dbReference type="InterPro" id="IPR000916">
    <property type="entry name" value="Bet_v_I/MLP"/>
</dbReference>
<evidence type="ECO:0000259" key="2">
    <source>
        <dbReference type="SMART" id="SM01037"/>
    </source>
</evidence>
<gene>
    <name evidence="3" type="ORF">Csa_5G026190</name>
</gene>
<reference evidence="3 4" key="2">
    <citation type="journal article" date="2009" name="PLoS ONE">
        <title>An integrated genetic and cytogenetic map of the cucumber genome.</title>
        <authorList>
            <person name="Ren Y."/>
            <person name="Zhang Z."/>
            <person name="Liu J."/>
            <person name="Staub J.E."/>
            <person name="Han Y."/>
            <person name="Cheng Z."/>
            <person name="Li X."/>
            <person name="Lu J."/>
            <person name="Miao H."/>
            <person name="Kang H."/>
            <person name="Xie B."/>
            <person name="Gu X."/>
            <person name="Wang X."/>
            <person name="Du Y."/>
            <person name="Jin W."/>
            <person name="Huang S."/>
        </authorList>
    </citation>
    <scope>NUCLEOTIDE SEQUENCE [LARGE SCALE GENOMIC DNA]</scope>
    <source>
        <strain evidence="4">cv. 9930</strain>
    </source>
</reference>
<keyword evidence="4" id="KW-1185">Reference proteome</keyword>
<dbReference type="EMBL" id="CM002926">
    <property type="protein sequence ID" value="KGN49617.1"/>
    <property type="molecule type" value="Genomic_DNA"/>
</dbReference>
<name>A0A0A0KMJ4_CUCSA</name>
<sequence>MWIIVCDIPQRNYRKLSIMSLIGKLVSELEINVAAEKYYRVFKEKAFHVPTISPGIFQQVEVHDGDWDDHGHGSVKTWKYTLDGKDEVFKEQVEFDDEKYAMTMIGLEGDVFTHYKTFKGTYHVVPKGPEHSLAVMSLEYEKLDDGSPYPYSYLDIMNRVTKDIESHLK</sequence>
<protein>
    <recommendedName>
        <fullName evidence="2">Bet v I/Major latex protein domain-containing protein</fullName>
    </recommendedName>
</protein>
<dbReference type="SUPFAM" id="SSF55961">
    <property type="entry name" value="Bet v1-like"/>
    <property type="match status" value="1"/>
</dbReference>
<dbReference type="Pfam" id="PF00407">
    <property type="entry name" value="Bet_v_1"/>
    <property type="match status" value="1"/>
</dbReference>
<dbReference type="PANTHER" id="PTHR31338:SF20">
    <property type="entry name" value="BET V I_MAJOR LATEX PROTEIN DOMAIN-CONTAINING PROTEIN"/>
    <property type="match status" value="1"/>
</dbReference>
<dbReference type="KEGG" id="csv:101215400"/>
<dbReference type="PANTHER" id="PTHR31338">
    <property type="entry name" value="POLYKETIDE CYCLASE/DEHYDRASE AND LIPID TRANSPORT SUPERFAMILY PROTEIN"/>
    <property type="match status" value="1"/>
</dbReference>
<dbReference type="CDD" id="cd07816">
    <property type="entry name" value="Bet_v1-like"/>
    <property type="match status" value="1"/>
</dbReference>
<reference evidence="3 4" key="1">
    <citation type="journal article" date="2009" name="Nat. Genet.">
        <title>The genome of the cucumber, Cucumis sativus L.</title>
        <authorList>
            <person name="Huang S."/>
            <person name="Li R."/>
            <person name="Zhang Z."/>
            <person name="Li L."/>
            <person name="Gu X."/>
            <person name="Fan W."/>
            <person name="Lucas W.J."/>
            <person name="Wang X."/>
            <person name="Xie B."/>
            <person name="Ni P."/>
            <person name="Ren Y."/>
            <person name="Zhu H."/>
            <person name="Li J."/>
            <person name="Lin K."/>
            <person name="Jin W."/>
            <person name="Fei Z."/>
            <person name="Li G."/>
            <person name="Staub J."/>
            <person name="Kilian A."/>
            <person name="van der Vossen E.A."/>
            <person name="Wu Y."/>
            <person name="Guo J."/>
            <person name="He J."/>
            <person name="Jia Z."/>
            <person name="Ren Y."/>
            <person name="Tian G."/>
            <person name="Lu Y."/>
            <person name="Ruan J."/>
            <person name="Qian W."/>
            <person name="Wang M."/>
            <person name="Huang Q."/>
            <person name="Li B."/>
            <person name="Xuan Z."/>
            <person name="Cao J."/>
            <person name="Asan"/>
            <person name="Wu Z."/>
            <person name="Zhang J."/>
            <person name="Cai Q."/>
            <person name="Bai Y."/>
            <person name="Zhao B."/>
            <person name="Han Y."/>
            <person name="Li Y."/>
            <person name="Li X."/>
            <person name="Wang S."/>
            <person name="Shi Q."/>
            <person name="Liu S."/>
            <person name="Cho W.K."/>
            <person name="Kim J.Y."/>
            <person name="Xu Y."/>
            <person name="Heller-Uszynska K."/>
            <person name="Miao H."/>
            <person name="Cheng Z."/>
            <person name="Zhang S."/>
            <person name="Wu J."/>
            <person name="Yang Y."/>
            <person name="Kang H."/>
            <person name="Li M."/>
            <person name="Liang H."/>
            <person name="Ren X."/>
            <person name="Shi Z."/>
            <person name="Wen M."/>
            <person name="Jian M."/>
            <person name="Yang H."/>
            <person name="Zhang G."/>
            <person name="Yang Z."/>
            <person name="Chen R."/>
            <person name="Liu S."/>
            <person name="Li J."/>
            <person name="Ma L."/>
            <person name="Liu H."/>
            <person name="Zhou Y."/>
            <person name="Zhao J."/>
            <person name="Fang X."/>
            <person name="Li G."/>
            <person name="Fang L."/>
            <person name="Li Y."/>
            <person name="Liu D."/>
            <person name="Zheng H."/>
            <person name="Zhang Y."/>
            <person name="Qin N."/>
            <person name="Li Z."/>
            <person name="Yang G."/>
            <person name="Yang S."/>
            <person name="Bolund L."/>
            <person name="Kristiansen K."/>
            <person name="Zheng H."/>
            <person name="Li S."/>
            <person name="Zhang X."/>
            <person name="Yang H."/>
            <person name="Wang J."/>
            <person name="Sun R."/>
            <person name="Zhang B."/>
            <person name="Jiang S."/>
            <person name="Wang J."/>
            <person name="Du Y."/>
            <person name="Li S."/>
        </authorList>
    </citation>
    <scope>NUCLEOTIDE SEQUENCE [LARGE SCALE GENOMIC DNA]</scope>
    <source>
        <strain evidence="4">cv. 9930</strain>
    </source>
</reference>
<reference evidence="3 4" key="4">
    <citation type="journal article" date="2011" name="BMC Genomics">
        <title>RNA-Seq improves annotation of protein-coding genes in the cucumber genome.</title>
        <authorList>
            <person name="Li Z."/>
            <person name="Zhang Z."/>
            <person name="Yan P."/>
            <person name="Huang S."/>
            <person name="Fei Z."/>
            <person name="Lin K."/>
        </authorList>
    </citation>
    <scope>NUCLEOTIDE SEQUENCE [LARGE SCALE GENOMIC DNA]</scope>
    <source>
        <strain evidence="4">cv. 9930</strain>
    </source>
</reference>
<dbReference type="GO" id="GO:0006952">
    <property type="term" value="P:defense response"/>
    <property type="evidence" value="ECO:0007669"/>
    <property type="project" value="InterPro"/>
</dbReference>
<reference evidence="3 4" key="3">
    <citation type="journal article" date="2010" name="BMC Genomics">
        <title>Transcriptome sequencing and comparative analysis of cucumber flowers with different sex types.</title>
        <authorList>
            <person name="Guo S."/>
            <person name="Zheng Y."/>
            <person name="Joung J.G."/>
            <person name="Liu S."/>
            <person name="Zhang Z."/>
            <person name="Crasta O.R."/>
            <person name="Sobral B.W."/>
            <person name="Xu Y."/>
            <person name="Huang S."/>
            <person name="Fei Z."/>
        </authorList>
    </citation>
    <scope>NUCLEOTIDE SEQUENCE [LARGE SCALE GENOMIC DNA]</scope>
    <source>
        <strain evidence="4">cv. 9930</strain>
    </source>
</reference>
<organism evidence="3 4">
    <name type="scientific">Cucumis sativus</name>
    <name type="common">Cucumber</name>
    <dbReference type="NCBI Taxonomy" id="3659"/>
    <lineage>
        <taxon>Eukaryota</taxon>
        <taxon>Viridiplantae</taxon>
        <taxon>Streptophyta</taxon>
        <taxon>Embryophyta</taxon>
        <taxon>Tracheophyta</taxon>
        <taxon>Spermatophyta</taxon>
        <taxon>Magnoliopsida</taxon>
        <taxon>eudicotyledons</taxon>
        <taxon>Gunneridae</taxon>
        <taxon>Pentapetalae</taxon>
        <taxon>rosids</taxon>
        <taxon>fabids</taxon>
        <taxon>Cucurbitales</taxon>
        <taxon>Cucurbitaceae</taxon>
        <taxon>Benincaseae</taxon>
        <taxon>Cucumis</taxon>
    </lineage>
</organism>
<feature type="domain" description="Bet v I/Major latex protein" evidence="2">
    <location>
        <begin position="20"/>
        <end position="169"/>
    </location>
</feature>
<dbReference type="AlphaFoldDB" id="A0A0A0KMJ4"/>
<dbReference type="OrthoDB" id="1072116at2759"/>
<dbReference type="eggNOG" id="ENOG502S36X">
    <property type="taxonomic scope" value="Eukaryota"/>
</dbReference>
<comment type="similarity">
    <text evidence="1">Belongs to the MLP family.</text>
</comment>
<evidence type="ECO:0000313" key="3">
    <source>
        <dbReference type="EMBL" id="KGN49617.1"/>
    </source>
</evidence>
<dbReference type="OMA" id="WKNENHV"/>
<accession>A0A0A0KMJ4</accession>
<dbReference type="SMART" id="SM01037">
    <property type="entry name" value="Bet_v_1"/>
    <property type="match status" value="1"/>
</dbReference>
<dbReference type="Proteomes" id="UP000029981">
    <property type="component" value="Chromosome 5"/>
</dbReference>
<dbReference type="InterPro" id="IPR023393">
    <property type="entry name" value="START-like_dom_sf"/>
</dbReference>
<dbReference type="InterPro" id="IPR052006">
    <property type="entry name" value="MLP-like"/>
</dbReference>
<dbReference type="Gramene" id="KGN49617">
    <property type="protein sequence ID" value="KGN49617"/>
    <property type="gene ID" value="Csa_5G026190"/>
</dbReference>
<evidence type="ECO:0000313" key="4">
    <source>
        <dbReference type="Proteomes" id="UP000029981"/>
    </source>
</evidence>
<evidence type="ECO:0000256" key="1">
    <source>
        <dbReference type="ARBA" id="ARBA00038242"/>
    </source>
</evidence>
<dbReference type="Gene3D" id="3.30.530.20">
    <property type="match status" value="1"/>
</dbReference>
<dbReference type="SMR" id="A0A0A0KMJ4"/>
<dbReference type="STRING" id="3659.A0A0A0KMJ4"/>
<proteinExistence type="inferred from homology"/>